<dbReference type="InterPro" id="IPR013221">
    <property type="entry name" value="Mur_ligase_cen"/>
</dbReference>
<reference evidence="5" key="2">
    <citation type="journal article" date="2021" name="Microbiome">
        <title>Successional dynamics and alternative stable states in a saline activated sludge microbial community over 9 years.</title>
        <authorList>
            <person name="Wang Y."/>
            <person name="Ye J."/>
            <person name="Ju F."/>
            <person name="Liu L."/>
            <person name="Boyd J.A."/>
            <person name="Deng Y."/>
            <person name="Parks D.H."/>
            <person name="Jiang X."/>
            <person name="Yin X."/>
            <person name="Woodcroft B.J."/>
            <person name="Tyson G.W."/>
            <person name="Hugenholtz P."/>
            <person name="Polz M.F."/>
            <person name="Zhang T."/>
        </authorList>
    </citation>
    <scope>NUCLEOTIDE SEQUENCE</scope>
    <source>
        <strain evidence="5">HKST-UBA13</strain>
    </source>
</reference>
<dbReference type="GO" id="GO:0071555">
    <property type="term" value="P:cell wall organization"/>
    <property type="evidence" value="ECO:0007669"/>
    <property type="project" value="UniProtKB-KW"/>
</dbReference>
<dbReference type="Pfam" id="PF08245">
    <property type="entry name" value="Mur_ligase_M"/>
    <property type="match status" value="1"/>
</dbReference>
<comment type="subcellular location">
    <subcellularLocation>
        <location evidence="2">Cytoplasm</location>
    </subcellularLocation>
</comment>
<comment type="pathway">
    <text evidence="2">Cell wall biogenesis; peptidoglycan biosynthesis.</text>
</comment>
<dbReference type="InterPro" id="IPR036615">
    <property type="entry name" value="Mur_ligase_C_dom_sf"/>
</dbReference>
<dbReference type="InterPro" id="IPR005761">
    <property type="entry name" value="UDP-N-AcMur-Glu-dNH2Pim_ligase"/>
</dbReference>
<evidence type="ECO:0000259" key="3">
    <source>
        <dbReference type="Pfam" id="PF02875"/>
    </source>
</evidence>
<keyword evidence="2" id="KW-0133">Cell shape</keyword>
<dbReference type="NCBIfam" id="TIGR01085">
    <property type="entry name" value="murE"/>
    <property type="match status" value="1"/>
</dbReference>
<evidence type="ECO:0000256" key="2">
    <source>
        <dbReference type="RuleBase" id="RU004135"/>
    </source>
</evidence>
<dbReference type="GO" id="GO:0005737">
    <property type="term" value="C:cytoplasm"/>
    <property type="evidence" value="ECO:0007669"/>
    <property type="project" value="UniProtKB-SubCell"/>
</dbReference>
<dbReference type="Gene3D" id="3.90.190.20">
    <property type="entry name" value="Mur ligase, C-terminal domain"/>
    <property type="match status" value="1"/>
</dbReference>
<dbReference type="SUPFAM" id="SSF53244">
    <property type="entry name" value="MurD-like peptide ligases, peptide-binding domain"/>
    <property type="match status" value="1"/>
</dbReference>
<evidence type="ECO:0000259" key="4">
    <source>
        <dbReference type="Pfam" id="PF08245"/>
    </source>
</evidence>
<keyword evidence="2" id="KW-0573">Peptidoglycan synthesis</keyword>
<dbReference type="GO" id="GO:0008360">
    <property type="term" value="P:regulation of cell shape"/>
    <property type="evidence" value="ECO:0007669"/>
    <property type="project" value="UniProtKB-KW"/>
</dbReference>
<dbReference type="EMBL" id="JAGQLJ010000058">
    <property type="protein sequence ID" value="MCA9381185.1"/>
    <property type="molecule type" value="Genomic_DNA"/>
</dbReference>
<dbReference type="PANTHER" id="PTHR23135:SF4">
    <property type="entry name" value="UDP-N-ACETYLMURAMOYL-L-ALANYL-D-GLUTAMATE--2,6-DIAMINOPIMELATE LIGASE MURE HOMOLOG, CHLOROPLASTIC"/>
    <property type="match status" value="1"/>
</dbReference>
<dbReference type="GO" id="GO:0005524">
    <property type="term" value="F:ATP binding"/>
    <property type="evidence" value="ECO:0007669"/>
    <property type="project" value="InterPro"/>
</dbReference>
<dbReference type="InterPro" id="IPR004101">
    <property type="entry name" value="Mur_ligase_C"/>
</dbReference>
<proteinExistence type="inferred from homology"/>
<dbReference type="Proteomes" id="UP000775877">
    <property type="component" value="Unassembled WGS sequence"/>
</dbReference>
<dbReference type="GO" id="GO:0016881">
    <property type="term" value="F:acid-amino acid ligase activity"/>
    <property type="evidence" value="ECO:0007669"/>
    <property type="project" value="InterPro"/>
</dbReference>
<organism evidence="5 6">
    <name type="scientific">Candidatus Dojkabacteria bacterium</name>
    <dbReference type="NCBI Taxonomy" id="2099670"/>
    <lineage>
        <taxon>Bacteria</taxon>
        <taxon>Candidatus Dojkabacteria</taxon>
    </lineage>
</organism>
<evidence type="ECO:0000256" key="1">
    <source>
        <dbReference type="ARBA" id="ARBA00005898"/>
    </source>
</evidence>
<keyword evidence="2" id="KW-0961">Cell wall biogenesis/degradation</keyword>
<evidence type="ECO:0000313" key="5">
    <source>
        <dbReference type="EMBL" id="MCA9381185.1"/>
    </source>
</evidence>
<dbReference type="GO" id="GO:0051301">
    <property type="term" value="P:cell division"/>
    <property type="evidence" value="ECO:0007669"/>
    <property type="project" value="UniProtKB-KW"/>
</dbReference>
<protein>
    <submittedName>
        <fullName evidence="5">UDP-N-acetylmuramyl-tripeptide synthetase</fullName>
    </submittedName>
</protein>
<dbReference type="Gene3D" id="3.40.1190.10">
    <property type="entry name" value="Mur-like, catalytic domain"/>
    <property type="match status" value="1"/>
</dbReference>
<feature type="domain" description="Mur ligase central" evidence="4">
    <location>
        <begin position="45"/>
        <end position="243"/>
    </location>
</feature>
<dbReference type="SUPFAM" id="SSF53623">
    <property type="entry name" value="MurD-like peptide ligases, catalytic domain"/>
    <property type="match status" value="1"/>
</dbReference>
<feature type="domain" description="Mur ligase C-terminal" evidence="3">
    <location>
        <begin position="265"/>
        <end position="423"/>
    </location>
</feature>
<evidence type="ECO:0000313" key="6">
    <source>
        <dbReference type="Proteomes" id="UP000775877"/>
    </source>
</evidence>
<dbReference type="PANTHER" id="PTHR23135">
    <property type="entry name" value="MUR LIGASE FAMILY MEMBER"/>
    <property type="match status" value="1"/>
</dbReference>
<comment type="caution">
    <text evidence="5">The sequence shown here is derived from an EMBL/GenBank/DDBJ whole genome shotgun (WGS) entry which is preliminary data.</text>
</comment>
<accession>A0A955L1P3</accession>
<dbReference type="InterPro" id="IPR036565">
    <property type="entry name" value="Mur-like_cat_sf"/>
</dbReference>
<sequence length="456" mass="51396">MKNSLVMFLKLVIPESLRKQWRYFLSFLGAVRYGFPARKLKLIGVTGTSGKSTTTAMIYHLLSESGLEVGMISTVGAKAGKKVLETGLHVTTPDPYELQKILAFMVKRKMEYVVIEASSHALAQGRLGKIEFEVSVFTNIKKDHLDWHKTWENYAKSKAILAKKTKPDGKIIVNREDKEMYKFLSDYLGDTYSDRFITYSFNEILNISESGGYINFRLDDTNFSLPMLGMYNVENALAAINVAQVLGIDPKESSKALKTFPGIKGRMQIMQREPFFVIVDFAHNNDSLIKSLQSANKLKSGLGKVITVFGSAGLRDVQKRYEMGETGTKYADVVIVTAEDPRVESLKEINDQIIKGAEKSGANLIQRFKDHEEFENYKVDKQKVNRGDLFVFDQEDVQNRYDAIEFAFKIANEGDVIITEGKGHEQSLCFGETEYPFTDQEAVRRAISALGLDKAE</sequence>
<gene>
    <name evidence="5" type="primary">murE</name>
    <name evidence="5" type="ORF">KC678_02880</name>
</gene>
<dbReference type="GO" id="GO:0009252">
    <property type="term" value="P:peptidoglycan biosynthetic process"/>
    <property type="evidence" value="ECO:0007669"/>
    <property type="project" value="UniProtKB-KW"/>
</dbReference>
<dbReference type="Pfam" id="PF02875">
    <property type="entry name" value="Mur_ligase_C"/>
    <property type="match status" value="1"/>
</dbReference>
<comment type="similarity">
    <text evidence="1">Belongs to the MurCDEF family. MurE subfamily.</text>
</comment>
<keyword evidence="2" id="KW-0131">Cell cycle</keyword>
<dbReference type="AlphaFoldDB" id="A0A955L1P3"/>
<name>A0A955L1P3_9BACT</name>
<keyword evidence="2" id="KW-0132">Cell division</keyword>
<reference evidence="5" key="1">
    <citation type="submission" date="2020-04" db="EMBL/GenBank/DDBJ databases">
        <authorList>
            <person name="Zhang T."/>
        </authorList>
    </citation>
    <scope>NUCLEOTIDE SEQUENCE</scope>
    <source>
        <strain evidence="5">HKST-UBA13</strain>
    </source>
</reference>